<dbReference type="EMBL" id="JAUSRR010000003">
    <property type="protein sequence ID" value="MDP9922861.1"/>
    <property type="molecule type" value="Genomic_DNA"/>
</dbReference>
<dbReference type="AlphaFoldDB" id="A0AAW8DUE6"/>
<reference evidence="1" key="1">
    <citation type="submission" date="2023-07" db="EMBL/GenBank/DDBJ databases">
        <title>Sorghum-associated microbial communities from plants grown in Nebraska, USA.</title>
        <authorList>
            <person name="Schachtman D."/>
        </authorList>
    </citation>
    <scope>NUCLEOTIDE SEQUENCE</scope>
    <source>
        <strain evidence="1">DS2795</strain>
    </source>
</reference>
<gene>
    <name evidence="1" type="ORF">J2W25_001882</name>
</gene>
<proteinExistence type="predicted"/>
<comment type="caution">
    <text evidence="1">The sequence shown here is derived from an EMBL/GenBank/DDBJ whole genome shotgun (WGS) entry which is preliminary data.</text>
</comment>
<protein>
    <submittedName>
        <fullName evidence="1">Uncharacterized protein</fullName>
    </submittedName>
</protein>
<evidence type="ECO:0000313" key="2">
    <source>
        <dbReference type="Proteomes" id="UP001244295"/>
    </source>
</evidence>
<name>A0AAW8DUE6_9BURK</name>
<accession>A0AAW8DUE6</accession>
<organism evidence="1 2">
    <name type="scientific">Variovorax boronicumulans</name>
    <dbReference type="NCBI Taxonomy" id="436515"/>
    <lineage>
        <taxon>Bacteria</taxon>
        <taxon>Pseudomonadati</taxon>
        <taxon>Pseudomonadota</taxon>
        <taxon>Betaproteobacteria</taxon>
        <taxon>Burkholderiales</taxon>
        <taxon>Comamonadaceae</taxon>
        <taxon>Variovorax</taxon>
    </lineage>
</organism>
<sequence>MIPLMSPSEIEADALVRAYLDGRTLPKILHGAVVWVAETRLTKGRTPVLDANLRANIDHQASGPLPPGTPAFAAAIAKPRVCALLRRDPNRARGS</sequence>
<evidence type="ECO:0000313" key="1">
    <source>
        <dbReference type="EMBL" id="MDP9922861.1"/>
    </source>
</evidence>
<dbReference type="Proteomes" id="UP001244295">
    <property type="component" value="Unassembled WGS sequence"/>
</dbReference>
<dbReference type="RefSeq" id="WP_307585723.1">
    <property type="nucleotide sequence ID" value="NZ_JAUSRQ010000009.1"/>
</dbReference>